<keyword evidence="6" id="KW-0805">Transcription regulation</keyword>
<keyword evidence="12" id="KW-1185">Reference proteome</keyword>
<sequence>MEMEFMAEFTEGISRDRARQIIKGKRTKRHRPSSPFGMYTNSLNNSNNSSNGDCLIENFTPDQSPTMSSEASTKEDEDMANCLILLAQSVSPVKEEDDTYHKSDLIRHKTERLNARRFATVGERSGFYVYECKTCNRTFPSFQALGGHRASHKKPKVNVEEKKSGSVDVQPPLIEYVEAEEDHDQYNYKPVEEEDEDNKASVIIVNTNNVQKSPASQSSSFVQTGTATIMNHNTKSKVHECSICGSEFLSGQALGGHMRKHRPIPVTSNRTVISTNTDDIITDHEKSPSMLSLDLNFPPPEESKFQFTAGGSSQQHLVFSTPAFVDCHY</sequence>
<feature type="domain" description="C2H2-type" evidence="10">
    <location>
        <begin position="239"/>
        <end position="261"/>
    </location>
</feature>
<evidence type="ECO:0000256" key="2">
    <source>
        <dbReference type="ARBA" id="ARBA00022723"/>
    </source>
</evidence>
<dbReference type="PANTHER" id="PTHR26374">
    <property type="entry name" value="ZINC FINGER PROTEIN ZAT5"/>
    <property type="match status" value="1"/>
</dbReference>
<evidence type="ECO:0000259" key="10">
    <source>
        <dbReference type="PROSITE" id="PS50157"/>
    </source>
</evidence>
<gene>
    <name evidence="11" type="ORF">QVD17_00877</name>
</gene>
<dbReference type="InterPro" id="IPR013087">
    <property type="entry name" value="Znf_C2H2_type"/>
</dbReference>
<evidence type="ECO:0000256" key="9">
    <source>
        <dbReference type="PROSITE-ProRule" id="PRU00042"/>
    </source>
</evidence>
<evidence type="ECO:0000256" key="5">
    <source>
        <dbReference type="ARBA" id="ARBA00022833"/>
    </source>
</evidence>
<feature type="domain" description="C2H2-type" evidence="10">
    <location>
        <begin position="130"/>
        <end position="157"/>
    </location>
</feature>
<dbReference type="GO" id="GO:0005634">
    <property type="term" value="C:nucleus"/>
    <property type="evidence" value="ECO:0007669"/>
    <property type="project" value="UniProtKB-SubCell"/>
</dbReference>
<evidence type="ECO:0000256" key="8">
    <source>
        <dbReference type="ARBA" id="ARBA00023242"/>
    </source>
</evidence>
<organism evidence="11 12">
    <name type="scientific">Tagetes erecta</name>
    <name type="common">African marigold</name>
    <dbReference type="NCBI Taxonomy" id="13708"/>
    <lineage>
        <taxon>Eukaryota</taxon>
        <taxon>Viridiplantae</taxon>
        <taxon>Streptophyta</taxon>
        <taxon>Embryophyta</taxon>
        <taxon>Tracheophyta</taxon>
        <taxon>Spermatophyta</taxon>
        <taxon>Magnoliopsida</taxon>
        <taxon>eudicotyledons</taxon>
        <taxon>Gunneridae</taxon>
        <taxon>Pentapetalae</taxon>
        <taxon>asterids</taxon>
        <taxon>campanulids</taxon>
        <taxon>Asterales</taxon>
        <taxon>Asteraceae</taxon>
        <taxon>Asteroideae</taxon>
        <taxon>Heliantheae alliance</taxon>
        <taxon>Tageteae</taxon>
        <taxon>Tagetes</taxon>
    </lineage>
</organism>
<evidence type="ECO:0000256" key="1">
    <source>
        <dbReference type="ARBA" id="ARBA00004123"/>
    </source>
</evidence>
<evidence type="ECO:0000313" key="11">
    <source>
        <dbReference type="EMBL" id="KAK1435117.1"/>
    </source>
</evidence>
<proteinExistence type="predicted"/>
<protein>
    <recommendedName>
        <fullName evidence="10">C2H2-type domain-containing protein</fullName>
    </recommendedName>
</protein>
<dbReference type="InterPro" id="IPR036236">
    <property type="entry name" value="Znf_C2H2_sf"/>
</dbReference>
<reference evidence="11" key="1">
    <citation type="journal article" date="2023" name="bioRxiv">
        <title>Improved chromosome-level genome assembly for marigold (Tagetes erecta).</title>
        <authorList>
            <person name="Jiang F."/>
            <person name="Yuan L."/>
            <person name="Wang S."/>
            <person name="Wang H."/>
            <person name="Xu D."/>
            <person name="Wang A."/>
            <person name="Fan W."/>
        </authorList>
    </citation>
    <scope>NUCLEOTIDE SEQUENCE</scope>
    <source>
        <strain evidence="11">WSJ</strain>
        <tissue evidence="11">Leaf</tissue>
    </source>
</reference>
<comment type="subcellular location">
    <subcellularLocation>
        <location evidence="1">Nucleus</location>
    </subcellularLocation>
</comment>
<keyword evidence="2" id="KW-0479">Metal-binding</keyword>
<comment type="caution">
    <text evidence="11">The sequence shown here is derived from an EMBL/GenBank/DDBJ whole genome shotgun (WGS) entry which is preliminary data.</text>
</comment>
<dbReference type="PROSITE" id="PS50157">
    <property type="entry name" value="ZINC_FINGER_C2H2_2"/>
    <property type="match status" value="2"/>
</dbReference>
<evidence type="ECO:0000256" key="7">
    <source>
        <dbReference type="ARBA" id="ARBA00023163"/>
    </source>
</evidence>
<keyword evidence="5" id="KW-0862">Zinc</keyword>
<evidence type="ECO:0000256" key="4">
    <source>
        <dbReference type="ARBA" id="ARBA00022771"/>
    </source>
</evidence>
<dbReference type="Gene3D" id="3.30.160.60">
    <property type="entry name" value="Classic Zinc Finger"/>
    <property type="match status" value="1"/>
</dbReference>
<dbReference type="GO" id="GO:0008270">
    <property type="term" value="F:zinc ion binding"/>
    <property type="evidence" value="ECO:0007669"/>
    <property type="project" value="UniProtKB-KW"/>
</dbReference>
<dbReference type="SMART" id="SM00355">
    <property type="entry name" value="ZnF_C2H2"/>
    <property type="match status" value="2"/>
</dbReference>
<keyword evidence="8" id="KW-0539">Nucleus</keyword>
<evidence type="ECO:0000256" key="3">
    <source>
        <dbReference type="ARBA" id="ARBA00022737"/>
    </source>
</evidence>
<accession>A0AAD8LB21</accession>
<keyword evidence="4 9" id="KW-0863">Zinc-finger</keyword>
<dbReference type="AlphaFoldDB" id="A0AAD8LB21"/>
<keyword evidence="7" id="KW-0804">Transcription</keyword>
<dbReference type="PANTHER" id="PTHR26374:SF466">
    <property type="entry name" value="OS09G0122000 PROTEIN"/>
    <property type="match status" value="1"/>
</dbReference>
<dbReference type="SUPFAM" id="SSF57667">
    <property type="entry name" value="beta-beta-alpha zinc fingers"/>
    <property type="match status" value="1"/>
</dbReference>
<dbReference type="EMBL" id="JAUHHV010000001">
    <property type="protein sequence ID" value="KAK1435117.1"/>
    <property type="molecule type" value="Genomic_DNA"/>
</dbReference>
<keyword evidence="3" id="KW-0677">Repeat</keyword>
<dbReference type="PROSITE" id="PS00028">
    <property type="entry name" value="ZINC_FINGER_C2H2_1"/>
    <property type="match status" value="2"/>
</dbReference>
<dbReference type="Pfam" id="PF13912">
    <property type="entry name" value="zf-C2H2_6"/>
    <property type="match status" value="2"/>
</dbReference>
<dbReference type="Proteomes" id="UP001229421">
    <property type="component" value="Unassembled WGS sequence"/>
</dbReference>
<evidence type="ECO:0000256" key="6">
    <source>
        <dbReference type="ARBA" id="ARBA00023015"/>
    </source>
</evidence>
<evidence type="ECO:0000313" key="12">
    <source>
        <dbReference type="Proteomes" id="UP001229421"/>
    </source>
</evidence>
<name>A0AAD8LB21_TARER</name>